<dbReference type="EMBL" id="GBXM01033143">
    <property type="protein sequence ID" value="JAH75434.1"/>
    <property type="molecule type" value="Transcribed_RNA"/>
</dbReference>
<accession>A0A0E9VBF1</accession>
<dbReference type="AlphaFoldDB" id="A0A0E9VBF1"/>
<protein>
    <submittedName>
        <fullName evidence="1">Uncharacterized protein</fullName>
    </submittedName>
</protein>
<organism evidence="1">
    <name type="scientific">Anguilla anguilla</name>
    <name type="common">European freshwater eel</name>
    <name type="synonym">Muraena anguilla</name>
    <dbReference type="NCBI Taxonomy" id="7936"/>
    <lineage>
        <taxon>Eukaryota</taxon>
        <taxon>Metazoa</taxon>
        <taxon>Chordata</taxon>
        <taxon>Craniata</taxon>
        <taxon>Vertebrata</taxon>
        <taxon>Euteleostomi</taxon>
        <taxon>Actinopterygii</taxon>
        <taxon>Neopterygii</taxon>
        <taxon>Teleostei</taxon>
        <taxon>Anguilliformes</taxon>
        <taxon>Anguillidae</taxon>
        <taxon>Anguilla</taxon>
    </lineage>
</organism>
<reference evidence="1" key="1">
    <citation type="submission" date="2014-11" db="EMBL/GenBank/DDBJ databases">
        <authorList>
            <person name="Amaro Gonzalez C."/>
        </authorList>
    </citation>
    <scope>NUCLEOTIDE SEQUENCE</scope>
</reference>
<evidence type="ECO:0000313" key="1">
    <source>
        <dbReference type="EMBL" id="JAH75434.1"/>
    </source>
</evidence>
<sequence>MFGASTAESKTIQFDSTPENSLRCITKYNTVAIRVWHCNMVTYQNV</sequence>
<reference evidence="1" key="2">
    <citation type="journal article" date="2015" name="Fish Shellfish Immunol.">
        <title>Early steps in the European eel (Anguilla anguilla)-Vibrio vulnificus interaction in the gills: Role of the RtxA13 toxin.</title>
        <authorList>
            <person name="Callol A."/>
            <person name="Pajuelo D."/>
            <person name="Ebbesson L."/>
            <person name="Teles M."/>
            <person name="MacKenzie S."/>
            <person name="Amaro C."/>
        </authorList>
    </citation>
    <scope>NUCLEOTIDE SEQUENCE</scope>
</reference>
<name>A0A0E9VBF1_ANGAN</name>
<proteinExistence type="predicted"/>